<dbReference type="AlphaFoldDB" id="D8JQ84"/>
<evidence type="ECO:0000313" key="2">
    <source>
        <dbReference type="EMBL" id="ADJ23405.1"/>
    </source>
</evidence>
<reference evidence="1" key="1">
    <citation type="submission" date="2010-06" db="EMBL/GenBank/DDBJ databases">
        <title>Complete sequence of Hyphomicrobium denitrificans ATCC 51888.</title>
        <authorList>
            <consortium name="US DOE Joint Genome Institute"/>
            <person name="Lucas S."/>
            <person name="Copeland A."/>
            <person name="Lapidus A."/>
            <person name="Cheng J.-F."/>
            <person name="Bruce D."/>
            <person name="Goodwin L."/>
            <person name="Pitluck S."/>
            <person name="Held B."/>
            <person name="Detter J.C."/>
            <person name="Han C."/>
            <person name="Tapia R."/>
            <person name="Land M."/>
            <person name="Hauser L."/>
            <person name="Kyrpides N."/>
            <person name="Ivanova N."/>
            <person name="Brown P.J.B."/>
            <person name="Brun Y.V."/>
            <person name="Woyke T."/>
        </authorList>
    </citation>
    <scope>NUCLEOTIDE SEQUENCE</scope>
    <source>
        <strain evidence="1">ATCC 51888</strain>
    </source>
</reference>
<reference evidence="3" key="2">
    <citation type="journal article" date="2011" name="J. Bacteriol.">
        <title>Genome sequences of eight morphologically diverse alphaproteobacteria.</title>
        <authorList>
            <consortium name="US DOE Joint Genome Institute"/>
            <person name="Brown P.J."/>
            <person name="Kysela D.T."/>
            <person name="Buechlein A."/>
            <person name="Hemmerich C."/>
            <person name="Brun Y.V."/>
        </authorList>
    </citation>
    <scope>NUCLEOTIDE SEQUENCE [LARGE SCALE GENOMIC DNA]</scope>
    <source>
        <strain evidence="3">ATCC 51888 / DSM 1869 / NCIB 11706 / TK 0415</strain>
    </source>
</reference>
<name>D8JQ84_HYPDA</name>
<gene>
    <name evidence="1" type="ordered locus">Hden_0179</name>
    <name evidence="2" type="ordered locus">Hden_1598</name>
</gene>
<dbReference type="Proteomes" id="UP000002033">
    <property type="component" value="Chromosome"/>
</dbReference>
<sequence>MQDSPGSLPPWLMNWMLGVESRLGNIQGQLRHLGAKTTERAEGRPTWQPRDYMAAGAGIAMVLAAIADKIGWTTLAASLVKLYGGR</sequence>
<evidence type="ECO:0000313" key="3">
    <source>
        <dbReference type="Proteomes" id="UP000002033"/>
    </source>
</evidence>
<organism evidence="1 3">
    <name type="scientific">Hyphomicrobium denitrificans (strain ATCC 51888 / DSM 1869 / NCIMB 11706 / TK 0415)</name>
    <dbReference type="NCBI Taxonomy" id="582899"/>
    <lineage>
        <taxon>Bacteria</taxon>
        <taxon>Pseudomonadati</taxon>
        <taxon>Pseudomonadota</taxon>
        <taxon>Alphaproteobacteria</taxon>
        <taxon>Hyphomicrobiales</taxon>
        <taxon>Hyphomicrobiaceae</taxon>
        <taxon>Hyphomicrobium</taxon>
    </lineage>
</organism>
<dbReference type="STRING" id="582899.Hden_0179"/>
<evidence type="ECO:0000313" key="1">
    <source>
        <dbReference type="EMBL" id="ADJ22005.1"/>
    </source>
</evidence>
<dbReference type="EMBL" id="CP002083">
    <property type="protein sequence ID" value="ADJ23405.1"/>
    <property type="molecule type" value="Genomic_DNA"/>
</dbReference>
<proteinExistence type="predicted"/>
<dbReference type="HOGENOM" id="CLU_2493688_0_0_5"/>
<dbReference type="KEGG" id="hdn:Hden_1598"/>
<dbReference type="RefSeq" id="WP_013214224.1">
    <property type="nucleotide sequence ID" value="NC_014313.1"/>
</dbReference>
<accession>D8JQ84</accession>
<dbReference type="KEGG" id="hdn:Hden_0179"/>
<protein>
    <submittedName>
        <fullName evidence="1">Uncharacterized protein</fullName>
    </submittedName>
</protein>
<dbReference type="EMBL" id="CP002083">
    <property type="protein sequence ID" value="ADJ22005.1"/>
    <property type="molecule type" value="Genomic_DNA"/>
</dbReference>
<keyword evidence="3" id="KW-1185">Reference proteome</keyword>